<accession>A0A5D8ZC45</accession>
<evidence type="ECO:0000313" key="3">
    <source>
        <dbReference type="Proteomes" id="UP000323164"/>
    </source>
</evidence>
<evidence type="ECO:0000259" key="1">
    <source>
        <dbReference type="Pfam" id="PF03481"/>
    </source>
</evidence>
<proteinExistence type="predicted"/>
<evidence type="ECO:0000313" key="2">
    <source>
        <dbReference type="EMBL" id="TZF90244.1"/>
    </source>
</evidence>
<dbReference type="Pfam" id="PF03481">
    <property type="entry name" value="Sua5_C"/>
    <property type="match status" value="1"/>
</dbReference>
<gene>
    <name evidence="2" type="ORF">FW784_06000</name>
</gene>
<dbReference type="EMBL" id="VTRV01000046">
    <property type="protein sequence ID" value="TZF90244.1"/>
    <property type="molecule type" value="Genomic_DNA"/>
</dbReference>
<dbReference type="Proteomes" id="UP000323164">
    <property type="component" value="Unassembled WGS sequence"/>
</dbReference>
<feature type="non-terminal residue" evidence="2">
    <location>
        <position position="1"/>
    </location>
</feature>
<dbReference type="Gene3D" id="3.40.50.11030">
    <property type="entry name" value="Threonylcarbamoyl-AMP synthase, C-terminal domain"/>
    <property type="match status" value="1"/>
</dbReference>
<organism evidence="2 3">
    <name type="scientific">Cognatilysobacter lacus</name>
    <dbReference type="NCBI Taxonomy" id="1643323"/>
    <lineage>
        <taxon>Bacteria</taxon>
        <taxon>Pseudomonadati</taxon>
        <taxon>Pseudomonadota</taxon>
        <taxon>Gammaproteobacteria</taxon>
        <taxon>Lysobacterales</taxon>
        <taxon>Lysobacteraceae</taxon>
        <taxon>Cognatilysobacter</taxon>
    </lineage>
</organism>
<protein>
    <recommendedName>
        <fullName evidence="1">Threonylcarbamoyl-AMP synthase C-terminal domain-containing protein</fullName>
    </recommendedName>
</protein>
<keyword evidence="3" id="KW-1185">Reference proteome</keyword>
<reference evidence="2 3" key="1">
    <citation type="submission" date="2019-08" db="EMBL/GenBank/DDBJ databases">
        <title>Draft genome sequence of Lysobacter sp. UKS-15.</title>
        <authorList>
            <person name="Im W.-T."/>
        </authorList>
    </citation>
    <scope>NUCLEOTIDE SEQUENCE [LARGE SCALE GENOMIC DNA]</scope>
    <source>
        <strain evidence="2 3">UKS-15</strain>
    </source>
</reference>
<dbReference type="AlphaFoldDB" id="A0A5D8ZC45"/>
<name>A0A5D8ZC45_9GAMM</name>
<comment type="caution">
    <text evidence="2">The sequence shown here is derived from an EMBL/GenBank/DDBJ whole genome shotgun (WGS) entry which is preliminary data.</text>
</comment>
<sequence>AVHFLDAAERRQQLLALATQATVETGIDWLSLPPDAPTQARQLYQRLRDADALRLDVLVVVPPAGDGLAAALQDRLRRAAGLGDGIADASDSSS</sequence>
<feature type="domain" description="Threonylcarbamoyl-AMP synthase C-terminal" evidence="1">
    <location>
        <begin position="7"/>
        <end position="81"/>
    </location>
</feature>
<dbReference type="InterPro" id="IPR038385">
    <property type="entry name" value="Sua5/YwlC_C"/>
</dbReference>
<dbReference type="InterPro" id="IPR005145">
    <property type="entry name" value="Sua5_C"/>
</dbReference>